<organism evidence="1 2">
    <name type="scientific">Phanerochaete sordida</name>
    <dbReference type="NCBI Taxonomy" id="48140"/>
    <lineage>
        <taxon>Eukaryota</taxon>
        <taxon>Fungi</taxon>
        <taxon>Dikarya</taxon>
        <taxon>Basidiomycota</taxon>
        <taxon>Agaricomycotina</taxon>
        <taxon>Agaricomycetes</taxon>
        <taxon>Polyporales</taxon>
        <taxon>Phanerochaetaceae</taxon>
        <taxon>Phanerochaete</taxon>
    </lineage>
</organism>
<protein>
    <submittedName>
        <fullName evidence="1">Uncharacterized protein</fullName>
    </submittedName>
</protein>
<dbReference type="AlphaFoldDB" id="A0A9P3LFQ3"/>
<dbReference type="Proteomes" id="UP000703269">
    <property type="component" value="Unassembled WGS sequence"/>
</dbReference>
<proteinExistence type="predicted"/>
<name>A0A9P3LFQ3_9APHY</name>
<evidence type="ECO:0000313" key="1">
    <source>
        <dbReference type="EMBL" id="GJE93520.1"/>
    </source>
</evidence>
<gene>
    <name evidence="1" type="ORF">PsYK624_096790</name>
</gene>
<dbReference type="OrthoDB" id="2794817at2759"/>
<comment type="caution">
    <text evidence="1">The sequence shown here is derived from an EMBL/GenBank/DDBJ whole genome shotgun (WGS) entry which is preliminary data.</text>
</comment>
<keyword evidence="2" id="KW-1185">Reference proteome</keyword>
<reference evidence="1 2" key="1">
    <citation type="submission" date="2021-08" db="EMBL/GenBank/DDBJ databases">
        <title>Draft Genome Sequence of Phanerochaete sordida strain YK-624.</title>
        <authorList>
            <person name="Mori T."/>
            <person name="Dohra H."/>
            <person name="Suzuki T."/>
            <person name="Kawagishi H."/>
            <person name="Hirai H."/>
        </authorList>
    </citation>
    <scope>NUCLEOTIDE SEQUENCE [LARGE SCALE GENOMIC DNA]</scope>
    <source>
        <strain evidence="1 2">YK-624</strain>
    </source>
</reference>
<evidence type="ECO:0000313" key="2">
    <source>
        <dbReference type="Proteomes" id="UP000703269"/>
    </source>
</evidence>
<dbReference type="EMBL" id="BPQB01000033">
    <property type="protein sequence ID" value="GJE93520.1"/>
    <property type="molecule type" value="Genomic_DNA"/>
</dbReference>
<sequence length="280" mass="30455">MFARHPYKTRSRQSKRVVKVVIDTSNDVGKPSRLELHDVPVPVTFDYLVAQMRRNGFHEPKAFSTRKKAKLEVVSGPSAFDAETLAGRINAEEPLCRYYHEHLRGVINMSSPKAQRDTQQCSVSGLSHAKIHNGDSVEVGGVSMAFMRTLRVPDDGKTHSLPAGLGKFPVLNAADFSSRLPPSIAAKGGVLMGMHQCEAMWISFLLRGASTDAPYAVKISAGGVNAITGASRGARTEGRQDYLAVTPGYVSQTMDSVLRGVSYDSSLRFPVARGSPLRLR</sequence>
<accession>A0A9P3LFQ3</accession>